<dbReference type="Pfam" id="PF02013">
    <property type="entry name" value="CBM_10"/>
    <property type="match status" value="1"/>
</dbReference>
<dbReference type="AlphaFoldDB" id="A0AAD5X491"/>
<evidence type="ECO:0000313" key="4">
    <source>
        <dbReference type="EMBL" id="KAJ3049176.1"/>
    </source>
</evidence>
<evidence type="ECO:0000259" key="3">
    <source>
        <dbReference type="Pfam" id="PF02013"/>
    </source>
</evidence>
<evidence type="ECO:0000313" key="5">
    <source>
        <dbReference type="Proteomes" id="UP001212841"/>
    </source>
</evidence>
<dbReference type="GO" id="GO:0030248">
    <property type="term" value="F:cellulose binding"/>
    <property type="evidence" value="ECO:0007669"/>
    <property type="project" value="InterPro"/>
</dbReference>
<keyword evidence="5" id="KW-1185">Reference proteome</keyword>
<evidence type="ECO:0000256" key="1">
    <source>
        <dbReference type="ARBA" id="ARBA00022801"/>
    </source>
</evidence>
<keyword evidence="1" id="KW-0378">Hydrolase</keyword>
<protein>
    <recommendedName>
        <fullName evidence="3">CBM10 domain-containing protein</fullName>
    </recommendedName>
</protein>
<dbReference type="EMBL" id="JADGJD010000683">
    <property type="protein sequence ID" value="KAJ3049176.1"/>
    <property type="molecule type" value="Genomic_DNA"/>
</dbReference>
<organism evidence="4 5">
    <name type="scientific">Rhizophlyctis rosea</name>
    <dbReference type="NCBI Taxonomy" id="64517"/>
    <lineage>
        <taxon>Eukaryota</taxon>
        <taxon>Fungi</taxon>
        <taxon>Fungi incertae sedis</taxon>
        <taxon>Chytridiomycota</taxon>
        <taxon>Chytridiomycota incertae sedis</taxon>
        <taxon>Chytridiomycetes</taxon>
        <taxon>Rhizophlyctidales</taxon>
        <taxon>Rhizophlyctidaceae</taxon>
        <taxon>Rhizophlyctis</taxon>
    </lineage>
</organism>
<dbReference type="InterPro" id="IPR036601">
    <property type="entry name" value="CBM10_sf"/>
</dbReference>
<dbReference type="GO" id="GO:0016787">
    <property type="term" value="F:hydrolase activity"/>
    <property type="evidence" value="ECO:0007669"/>
    <property type="project" value="UniProtKB-KW"/>
</dbReference>
<accession>A0AAD5X491</accession>
<proteinExistence type="predicted"/>
<sequence>KSHFAPARATYQQNSYTVEHEHGFPVCQHAVHKPAYDKNGRGYGWENGKSCIVKEHNNSYYEAPKDTYYEAPKDTYYEAPKEDYYEAPKDSYQQPTYQTPAPYQQTYETPAPYQQTYQQEYYAPQPQAYEQPTYNKY</sequence>
<name>A0AAD5X491_9FUNG</name>
<dbReference type="InterPro" id="IPR002883">
    <property type="entry name" value="CBM10/Dockerin_dom"/>
</dbReference>
<feature type="compositionally biased region" description="Low complexity" evidence="2">
    <location>
        <begin position="92"/>
        <end position="111"/>
    </location>
</feature>
<dbReference type="Gene3D" id="2.30.32.30">
    <property type="entry name" value="CBM10"/>
    <property type="match status" value="1"/>
</dbReference>
<gene>
    <name evidence="4" type="ORF">HK097_009800</name>
</gene>
<reference evidence="4" key="1">
    <citation type="submission" date="2020-05" db="EMBL/GenBank/DDBJ databases">
        <title>Phylogenomic resolution of chytrid fungi.</title>
        <authorList>
            <person name="Stajich J.E."/>
            <person name="Amses K."/>
            <person name="Simmons R."/>
            <person name="Seto K."/>
            <person name="Myers J."/>
            <person name="Bonds A."/>
            <person name="Quandt C.A."/>
            <person name="Barry K."/>
            <person name="Liu P."/>
            <person name="Grigoriev I."/>
            <person name="Longcore J.E."/>
            <person name="James T.Y."/>
        </authorList>
    </citation>
    <scope>NUCLEOTIDE SEQUENCE</scope>
    <source>
        <strain evidence="4">JEL0318</strain>
    </source>
</reference>
<evidence type="ECO:0000256" key="2">
    <source>
        <dbReference type="SAM" id="MobiDB-lite"/>
    </source>
</evidence>
<feature type="non-terminal residue" evidence="4">
    <location>
        <position position="1"/>
    </location>
</feature>
<dbReference type="GO" id="GO:0005975">
    <property type="term" value="P:carbohydrate metabolic process"/>
    <property type="evidence" value="ECO:0007669"/>
    <property type="project" value="InterPro"/>
</dbReference>
<dbReference type="Proteomes" id="UP001212841">
    <property type="component" value="Unassembled WGS sequence"/>
</dbReference>
<comment type="caution">
    <text evidence="4">The sequence shown here is derived from an EMBL/GenBank/DDBJ whole genome shotgun (WGS) entry which is preliminary data.</text>
</comment>
<feature type="region of interest" description="Disordered" evidence="2">
    <location>
        <begin position="87"/>
        <end position="111"/>
    </location>
</feature>
<feature type="domain" description="CBM10" evidence="3">
    <location>
        <begin position="22"/>
        <end position="53"/>
    </location>
</feature>